<sequence length="94" mass="10803">MLTKSLVYSIVKEVINYKKFSGDTENVTAHVESGKFENISQYIDEHCSNIIIRHSDGPQTSADAYKNKLKHLFKLPNSLELEYEYCCNRNNATN</sequence>
<accession>Q7T9W5</accession>
<keyword evidence="4" id="KW-0804">Transcription</keyword>
<keyword evidence="3" id="KW-0805">Transcription regulation</keyword>
<organism evidence="5 7">
    <name type="scientific">Adoxophyes orana granulovirus</name>
    <name type="common">AoGV</name>
    <dbReference type="NCBI Taxonomy" id="170617"/>
    <lineage>
        <taxon>Viruses</taxon>
        <taxon>Viruses incertae sedis</taxon>
        <taxon>Naldaviricetes</taxon>
        <taxon>Lefavirales</taxon>
        <taxon>Baculoviridae</taxon>
        <taxon>Betabaculovirus</taxon>
        <taxon>Betabaculovirus adoranae</taxon>
    </lineage>
</organism>
<dbReference type="EMBL" id="KM226332">
    <property type="protein sequence ID" value="AJA91690.1"/>
    <property type="molecule type" value="Genomic_DNA"/>
</dbReference>
<reference evidence="6" key="2">
    <citation type="journal article" date="2015" name="J. Gen. Virol.">
        <title>Isolation of an Adoxophyes orana granulovirus (AdorGV) occlusion body morphology mutant: biological activity, genome sequence and relationship to other isolates of AdorGV.</title>
        <authorList>
            <person name="Nakai M."/>
            <person name="Harrison R.L."/>
            <person name="Uchida H."/>
            <person name="Ukuda R."/>
            <person name="Hikihara S."/>
            <person name="Ishii K."/>
            <person name="Kunimi Y."/>
        </authorList>
    </citation>
    <scope>NUCLEOTIDE SEQUENCE</scope>
    <source>
        <strain evidence="6">Miyazaki</strain>
    </source>
</reference>
<evidence type="ECO:0000313" key="7">
    <source>
        <dbReference type="Proteomes" id="UP000202129"/>
    </source>
</evidence>
<dbReference type="InterPro" id="IPR009429">
    <property type="entry name" value="Baculo_LEF-11"/>
</dbReference>
<organismHost>
    <name type="scientific">Adoxophyes</name>
    <dbReference type="NCBI Taxonomy" id="85584"/>
</organismHost>
<gene>
    <name evidence="5" type="primary">lef-11</name>
</gene>
<name>Q7T9W5_GVAO</name>
<dbReference type="Proteomes" id="UP000202129">
    <property type="component" value="Segment"/>
</dbReference>
<evidence type="ECO:0000313" key="6">
    <source>
        <dbReference type="EMBL" id="AJA91690.1"/>
    </source>
</evidence>
<evidence type="ECO:0000256" key="4">
    <source>
        <dbReference type="ARBA" id="ARBA00023163"/>
    </source>
</evidence>
<dbReference type="GO" id="GO:0019058">
    <property type="term" value="P:viral life cycle"/>
    <property type="evidence" value="ECO:0007669"/>
    <property type="project" value="InterPro"/>
</dbReference>
<dbReference type="GO" id="GO:0006355">
    <property type="term" value="P:regulation of DNA-templated transcription"/>
    <property type="evidence" value="ECO:0007669"/>
    <property type="project" value="InterPro"/>
</dbReference>
<evidence type="ECO:0000256" key="1">
    <source>
        <dbReference type="ARBA" id="ARBA00008271"/>
    </source>
</evidence>
<protein>
    <recommendedName>
        <fullName evidence="2">Late expression factor 11</fullName>
    </recommendedName>
</protein>
<comment type="similarity">
    <text evidence="1">Belongs to the baculoviridae LEF-11 family.</text>
</comment>
<reference evidence="5 7" key="1">
    <citation type="journal article" date="2003" name="Virology">
        <title>The complete sequence of the Adoxophyes orana granulovirus genome.</title>
        <authorList>
            <person name="Wormleaton S."/>
            <person name="Kuzio J."/>
            <person name="Winstanley D."/>
        </authorList>
    </citation>
    <scope>NUCLEOTIDE SEQUENCE [LARGE SCALE GENOMIC DNA]</scope>
</reference>
<dbReference type="RefSeq" id="NP_872504.1">
    <property type="nucleotide sequence ID" value="NC_005038.1"/>
</dbReference>
<evidence type="ECO:0000313" key="5">
    <source>
        <dbReference type="EMBL" id="AAP85687.1"/>
    </source>
</evidence>
<evidence type="ECO:0000256" key="3">
    <source>
        <dbReference type="ARBA" id="ARBA00023015"/>
    </source>
</evidence>
<dbReference type="KEGG" id="vg:1463393"/>
<dbReference type="EMBL" id="AF547984">
    <property type="protein sequence ID" value="AAP85687.1"/>
    <property type="molecule type" value="Genomic_DNA"/>
</dbReference>
<keyword evidence="7" id="KW-1185">Reference proteome</keyword>
<dbReference type="Pfam" id="PF06385">
    <property type="entry name" value="Baculo_LEF-11"/>
    <property type="match status" value="1"/>
</dbReference>
<evidence type="ECO:0000256" key="2">
    <source>
        <dbReference type="ARBA" id="ARBA00017118"/>
    </source>
</evidence>
<dbReference type="GeneID" id="1463393"/>
<proteinExistence type="inferred from homology"/>
<dbReference type="OrthoDB" id="15391at10239"/>